<accession>A0A6J5NN72</accession>
<protein>
    <submittedName>
        <fullName evidence="1">Uncharacterized protein</fullName>
    </submittedName>
</protein>
<evidence type="ECO:0000313" key="1">
    <source>
        <dbReference type="EMBL" id="CAB4160347.1"/>
    </source>
</evidence>
<reference evidence="1" key="1">
    <citation type="submission" date="2020-04" db="EMBL/GenBank/DDBJ databases">
        <authorList>
            <person name="Chiriac C."/>
            <person name="Salcher M."/>
            <person name="Ghai R."/>
            <person name="Kavagutti S V."/>
        </authorList>
    </citation>
    <scope>NUCLEOTIDE SEQUENCE</scope>
</reference>
<dbReference type="EMBL" id="LR796696">
    <property type="protein sequence ID" value="CAB4160347.1"/>
    <property type="molecule type" value="Genomic_DNA"/>
</dbReference>
<sequence>MSLNPNNKDLCFTRTGDLCLSIPQSGNLNDIVISNNKENDLLMQKIALRLSTKRSEWGVGVSAIPPSVNLDMFLGQPLNDALVESIISKIYFAFTYDGLIDAKDFVVMRKLINKTECYIAIKISPRNNPNFTKALLLSYDSNTNSLTPTVIDYIEK</sequence>
<proteinExistence type="predicted"/>
<gene>
    <name evidence="1" type="ORF">UFOVP724_157</name>
</gene>
<organism evidence="1">
    <name type="scientific">uncultured Caudovirales phage</name>
    <dbReference type="NCBI Taxonomy" id="2100421"/>
    <lineage>
        <taxon>Viruses</taxon>
        <taxon>Duplodnaviria</taxon>
        <taxon>Heunggongvirae</taxon>
        <taxon>Uroviricota</taxon>
        <taxon>Caudoviricetes</taxon>
        <taxon>Peduoviridae</taxon>
        <taxon>Maltschvirus</taxon>
        <taxon>Maltschvirus maltsch</taxon>
    </lineage>
</organism>
<name>A0A6J5NN72_9CAUD</name>